<keyword evidence="3" id="KW-0813">Transport</keyword>
<keyword evidence="5 8" id="KW-0812">Transmembrane</keyword>
<dbReference type="PANTHER" id="PTHR30269">
    <property type="entry name" value="TRANSMEMBRANE PROTEIN YFCA"/>
    <property type="match status" value="1"/>
</dbReference>
<feature type="transmembrane region" description="Helical" evidence="8">
    <location>
        <begin position="233"/>
        <end position="251"/>
    </location>
</feature>
<comment type="similarity">
    <text evidence="2 8">Belongs to the 4-toluene sulfonate uptake permease (TSUP) (TC 2.A.102) family.</text>
</comment>
<evidence type="ECO:0000256" key="2">
    <source>
        <dbReference type="ARBA" id="ARBA00009142"/>
    </source>
</evidence>
<dbReference type="InterPro" id="IPR052017">
    <property type="entry name" value="TSUP"/>
</dbReference>
<evidence type="ECO:0000256" key="6">
    <source>
        <dbReference type="ARBA" id="ARBA00022989"/>
    </source>
</evidence>
<evidence type="ECO:0000256" key="1">
    <source>
        <dbReference type="ARBA" id="ARBA00004651"/>
    </source>
</evidence>
<proteinExistence type="inferred from homology"/>
<comment type="caution">
    <text evidence="9">The sequence shown here is derived from an EMBL/GenBank/DDBJ whole genome shotgun (WGS) entry which is preliminary data.</text>
</comment>
<evidence type="ECO:0000256" key="7">
    <source>
        <dbReference type="ARBA" id="ARBA00023136"/>
    </source>
</evidence>
<dbReference type="Pfam" id="PF01925">
    <property type="entry name" value="TauE"/>
    <property type="match status" value="1"/>
</dbReference>
<dbReference type="PANTHER" id="PTHR30269:SF37">
    <property type="entry name" value="MEMBRANE TRANSPORTER PROTEIN"/>
    <property type="match status" value="1"/>
</dbReference>
<dbReference type="AlphaFoldDB" id="A0A370QFH2"/>
<feature type="transmembrane region" description="Helical" evidence="8">
    <location>
        <begin position="134"/>
        <end position="157"/>
    </location>
</feature>
<feature type="transmembrane region" description="Helical" evidence="8">
    <location>
        <begin position="103"/>
        <end position="122"/>
    </location>
</feature>
<keyword evidence="7 8" id="KW-0472">Membrane</keyword>
<comment type="subcellular location">
    <subcellularLocation>
        <location evidence="1 8">Cell membrane</location>
        <topology evidence="1 8">Multi-pass membrane protein</topology>
    </subcellularLocation>
</comment>
<feature type="transmembrane region" description="Helical" evidence="8">
    <location>
        <begin position="79"/>
        <end position="97"/>
    </location>
</feature>
<evidence type="ECO:0000313" key="9">
    <source>
        <dbReference type="EMBL" id="RDK87115.1"/>
    </source>
</evidence>
<evidence type="ECO:0000313" key="10">
    <source>
        <dbReference type="Proteomes" id="UP000255317"/>
    </source>
</evidence>
<keyword evidence="4 8" id="KW-1003">Cell membrane</keyword>
<sequence length="253" mass="28304">MEHFFAEISIWLLLGLFFLGAAAFTLSTISGGGGALMQIPILNFLIGTSKTAQVINLGSFISRPSRIIIFWKHINWTVFWYYVPSAMLGALTAAWLFAEVKIYWIQIVVGLFLISTFFQYRFGKKDRSFKVELWYFIPLGFFISVIGTFTGGMGPILNPFLLNVGIDKEELIGTKSAQSFFLGIAQLGSYTFFGLMTKELWILGSAVGLGAILGNLIGKWLLKRMSKLQFRRWLIAIMVISGVVLIIKAVSEL</sequence>
<dbReference type="RefSeq" id="WP_115123317.1">
    <property type="nucleotide sequence ID" value="NZ_QRAO01000002.1"/>
</dbReference>
<dbReference type="OrthoDB" id="8421744at2"/>
<evidence type="ECO:0000256" key="4">
    <source>
        <dbReference type="ARBA" id="ARBA00022475"/>
    </source>
</evidence>
<evidence type="ECO:0000256" key="5">
    <source>
        <dbReference type="ARBA" id="ARBA00022692"/>
    </source>
</evidence>
<evidence type="ECO:0000256" key="3">
    <source>
        <dbReference type="ARBA" id="ARBA00022448"/>
    </source>
</evidence>
<dbReference type="Proteomes" id="UP000255317">
    <property type="component" value="Unassembled WGS sequence"/>
</dbReference>
<dbReference type="InterPro" id="IPR002781">
    <property type="entry name" value="TM_pro_TauE-like"/>
</dbReference>
<feature type="transmembrane region" description="Helical" evidence="8">
    <location>
        <begin position="200"/>
        <end position="221"/>
    </location>
</feature>
<keyword evidence="10" id="KW-1185">Reference proteome</keyword>
<keyword evidence="6 8" id="KW-1133">Transmembrane helix</keyword>
<gene>
    <name evidence="9" type="ORF">C8D94_102296</name>
</gene>
<name>A0A370QFH2_9FLAO</name>
<organism evidence="9 10">
    <name type="scientific">Marinirhabdus gelatinilytica</name>
    <dbReference type="NCBI Taxonomy" id="1703343"/>
    <lineage>
        <taxon>Bacteria</taxon>
        <taxon>Pseudomonadati</taxon>
        <taxon>Bacteroidota</taxon>
        <taxon>Flavobacteriia</taxon>
        <taxon>Flavobacteriales</taxon>
        <taxon>Flavobacteriaceae</taxon>
    </lineage>
</organism>
<dbReference type="EMBL" id="QRAO01000002">
    <property type="protein sequence ID" value="RDK87115.1"/>
    <property type="molecule type" value="Genomic_DNA"/>
</dbReference>
<reference evidence="9 10" key="1">
    <citation type="submission" date="2018-07" db="EMBL/GenBank/DDBJ databases">
        <title>Genomic Encyclopedia of Type Strains, Phase IV (KMG-IV): sequencing the most valuable type-strain genomes for metagenomic binning, comparative biology and taxonomic classification.</title>
        <authorList>
            <person name="Goeker M."/>
        </authorList>
    </citation>
    <scope>NUCLEOTIDE SEQUENCE [LARGE SCALE GENOMIC DNA]</scope>
    <source>
        <strain evidence="9 10">DSM 101478</strain>
    </source>
</reference>
<accession>A0A370QFH2</accession>
<protein>
    <recommendedName>
        <fullName evidence="8">Probable membrane transporter protein</fullName>
    </recommendedName>
</protein>
<dbReference type="GO" id="GO:0005886">
    <property type="term" value="C:plasma membrane"/>
    <property type="evidence" value="ECO:0007669"/>
    <property type="project" value="UniProtKB-SubCell"/>
</dbReference>
<evidence type="ECO:0000256" key="8">
    <source>
        <dbReference type="RuleBase" id="RU363041"/>
    </source>
</evidence>